<keyword evidence="3" id="KW-1185">Reference proteome</keyword>
<dbReference type="InterPro" id="IPR007801">
    <property type="entry name" value="MbnB/TglH/ChrH"/>
</dbReference>
<gene>
    <name evidence="2" type="ORF">ENSA5_07360</name>
</gene>
<dbReference type="EMBL" id="PVNK01000037">
    <property type="protein sequence ID" value="PRQ04505.1"/>
    <property type="molecule type" value="Genomic_DNA"/>
</dbReference>
<dbReference type="RefSeq" id="WP_106390185.1">
    <property type="nucleotide sequence ID" value="NZ_PVNK01000037.1"/>
</dbReference>
<dbReference type="InterPro" id="IPR018640">
    <property type="entry name" value="DUF2063"/>
</dbReference>
<dbReference type="Gene3D" id="3.20.20.150">
    <property type="entry name" value="Divalent-metal-dependent TIM barrel enzymes"/>
    <property type="match status" value="1"/>
</dbReference>
<dbReference type="PANTHER" id="PTHR42194:SF1">
    <property type="entry name" value="UPF0276 PROTEIN HI_1600"/>
    <property type="match status" value="1"/>
</dbReference>
<accession>A0A2S9YHB1</accession>
<evidence type="ECO:0000259" key="1">
    <source>
        <dbReference type="Pfam" id="PF09836"/>
    </source>
</evidence>
<proteinExistence type="predicted"/>
<reference evidence="2 3" key="1">
    <citation type="submission" date="2018-03" db="EMBL/GenBank/DDBJ databases">
        <title>Draft Genome Sequences of the Obligatory Marine Myxobacteria Enhygromyxa salina SWB005.</title>
        <authorList>
            <person name="Poehlein A."/>
            <person name="Moghaddam J.A."/>
            <person name="Harms H."/>
            <person name="Alanjari M."/>
            <person name="Koenig G.M."/>
            <person name="Daniel R."/>
            <person name="Schaeberle T.F."/>
        </authorList>
    </citation>
    <scope>NUCLEOTIDE SEQUENCE [LARGE SCALE GENOMIC DNA]</scope>
    <source>
        <strain evidence="2 3">SWB005</strain>
    </source>
</reference>
<dbReference type="Pfam" id="PF05114">
    <property type="entry name" value="MbnB_TglH_ChrH"/>
    <property type="match status" value="1"/>
</dbReference>
<dbReference type="Proteomes" id="UP000237968">
    <property type="component" value="Unassembled WGS sequence"/>
</dbReference>
<dbReference type="Gene3D" id="1.10.150.690">
    <property type="entry name" value="DUF2063"/>
    <property type="match status" value="1"/>
</dbReference>
<comment type="caution">
    <text evidence="2">The sequence shown here is derived from an EMBL/GenBank/DDBJ whole genome shotgun (WGS) entry which is preliminary data.</text>
</comment>
<protein>
    <recommendedName>
        <fullName evidence="1">Putative DNA-binding domain-containing protein</fullName>
    </recommendedName>
</protein>
<dbReference type="OrthoDB" id="9763101at2"/>
<dbReference type="InterPro" id="IPR044922">
    <property type="entry name" value="DUF2063_N_sf"/>
</dbReference>
<dbReference type="Pfam" id="PF09836">
    <property type="entry name" value="DUF2063"/>
    <property type="match status" value="1"/>
</dbReference>
<evidence type="ECO:0000313" key="2">
    <source>
        <dbReference type="EMBL" id="PRQ04505.1"/>
    </source>
</evidence>
<feature type="domain" description="Putative DNA-binding" evidence="1">
    <location>
        <begin position="342"/>
        <end position="418"/>
    </location>
</feature>
<name>A0A2S9YHB1_9BACT</name>
<organism evidence="2 3">
    <name type="scientific">Enhygromyxa salina</name>
    <dbReference type="NCBI Taxonomy" id="215803"/>
    <lineage>
        <taxon>Bacteria</taxon>
        <taxon>Pseudomonadati</taxon>
        <taxon>Myxococcota</taxon>
        <taxon>Polyangia</taxon>
        <taxon>Nannocystales</taxon>
        <taxon>Nannocystaceae</taxon>
        <taxon>Enhygromyxa</taxon>
    </lineage>
</organism>
<sequence>MANGSKRPYLGHGVGLRTRHYARALAEGLDVDWVEVVSENFFGEGGRPARTLARVREQMPVVLHGVSLGVGSIDAPDPEYLEWLRELVNQVEPAWVSDHLCWATHRGLHSHCLLPLPRTEQSLAAVAERVARVQDALGRPLVLENVSTYLSHRGDSLREWEFLAELSARTDCRLLLDLNNIIVSCTNHGWDPSEYLDGIPGERVWQFHLANHSDRGNYKFDSHLGAVPDEVWALYRDALTRWGPVSSLVEWDEDTPAWDELKAEQRRAAQIAREVLGDAADLRLDLAPRPPQVDLDRLHAEAEAAGTDELDAAQALMWKVITFPTGAGDMLAASSAAVREAAEATFAETERFPRVERLEVYANDYYWRLAGVLEQHFPTVAWMLGHVQFHNLVTDYVLVSPSREPDLRRYSRDFPSFLTQHEEGEQQAELIEVAWIELDRVQILVVADEQPLAPADLAEVALDSWPQLRFVPSKTVRLRATSRPFSPMFTLCREGQSLELARRHHPPAPGHTLIWRRDMTVYHRDVPADEAAALQALLEGKTFLEICAAASGGEVEGEAGADADPQQVASWLHQWVEAGLILRVLNPT</sequence>
<evidence type="ECO:0000313" key="3">
    <source>
        <dbReference type="Proteomes" id="UP000237968"/>
    </source>
</evidence>
<dbReference type="SUPFAM" id="SSF51658">
    <property type="entry name" value="Xylose isomerase-like"/>
    <property type="match status" value="1"/>
</dbReference>
<dbReference type="NCBIfam" id="NF003818">
    <property type="entry name" value="PRK05409.1"/>
    <property type="match status" value="1"/>
</dbReference>
<dbReference type="InterPro" id="IPR036237">
    <property type="entry name" value="Xyl_isomerase-like_sf"/>
</dbReference>
<dbReference type="PANTHER" id="PTHR42194">
    <property type="entry name" value="UPF0276 PROTEIN HI_1600"/>
    <property type="match status" value="1"/>
</dbReference>
<dbReference type="AlphaFoldDB" id="A0A2S9YHB1"/>